<dbReference type="Pfam" id="PF07690">
    <property type="entry name" value="MFS_1"/>
    <property type="match status" value="1"/>
</dbReference>
<keyword evidence="4 8" id="KW-1133">Transmembrane helix</keyword>
<dbReference type="InterPro" id="IPR011701">
    <property type="entry name" value="MFS"/>
</dbReference>
<evidence type="ECO:0000256" key="3">
    <source>
        <dbReference type="ARBA" id="ARBA00022692"/>
    </source>
</evidence>
<reference evidence="9 10" key="1">
    <citation type="submission" date="2017-12" db="EMBL/GenBank/DDBJ databases">
        <title>Comparative genomics of Botrytis spp.</title>
        <authorList>
            <person name="Valero-Jimenez C.A."/>
            <person name="Tapia P."/>
            <person name="Veloso J."/>
            <person name="Silva-Moreno E."/>
            <person name="Staats M."/>
            <person name="Valdes J.H."/>
            <person name="Van Kan J.A.L."/>
        </authorList>
    </citation>
    <scope>NUCLEOTIDE SEQUENCE [LARGE SCALE GENOMIC DNA]</scope>
    <source>
        <strain evidence="9 10">MUCL3349</strain>
    </source>
</reference>
<name>A0A4Z1K9T7_9HELO</name>
<dbReference type="OrthoDB" id="10021397at2759"/>
<dbReference type="PANTHER" id="PTHR23501">
    <property type="entry name" value="MAJOR FACILITATOR SUPERFAMILY"/>
    <property type="match status" value="1"/>
</dbReference>
<protein>
    <recommendedName>
        <fullName evidence="11">Major facilitator superfamily (MFS) profile domain-containing protein</fullName>
    </recommendedName>
</protein>
<keyword evidence="3 8" id="KW-0812">Transmembrane</keyword>
<dbReference type="Gene3D" id="1.20.1720.10">
    <property type="entry name" value="Multidrug resistance protein D"/>
    <property type="match status" value="1"/>
</dbReference>
<evidence type="ECO:0000256" key="4">
    <source>
        <dbReference type="ARBA" id="ARBA00022989"/>
    </source>
</evidence>
<feature type="transmembrane region" description="Helical" evidence="8">
    <location>
        <begin position="28"/>
        <end position="46"/>
    </location>
</feature>
<keyword evidence="5 8" id="KW-0472">Membrane</keyword>
<evidence type="ECO:0008006" key="11">
    <source>
        <dbReference type="Google" id="ProtNLM"/>
    </source>
</evidence>
<comment type="subcellular location">
    <subcellularLocation>
        <location evidence="1">Membrane</location>
        <topology evidence="1">Multi-pass membrane protein</topology>
    </subcellularLocation>
</comment>
<feature type="transmembrane region" description="Helical" evidence="8">
    <location>
        <begin position="67"/>
        <end position="86"/>
    </location>
</feature>
<dbReference type="AlphaFoldDB" id="A0A4Z1K9T7"/>
<keyword evidence="6" id="KW-0325">Glycoprotein</keyword>
<feature type="transmembrane region" description="Helical" evidence="8">
    <location>
        <begin position="271"/>
        <end position="300"/>
    </location>
</feature>
<proteinExistence type="predicted"/>
<dbReference type="SUPFAM" id="SSF103473">
    <property type="entry name" value="MFS general substrate transporter"/>
    <property type="match status" value="2"/>
</dbReference>
<feature type="transmembrane region" description="Helical" evidence="8">
    <location>
        <begin position="200"/>
        <end position="221"/>
    </location>
</feature>
<evidence type="ECO:0000313" key="9">
    <source>
        <dbReference type="EMBL" id="TGO82218.1"/>
    </source>
</evidence>
<evidence type="ECO:0000313" key="10">
    <source>
        <dbReference type="Proteomes" id="UP000297280"/>
    </source>
</evidence>
<feature type="region of interest" description="Disordered" evidence="7">
    <location>
        <begin position="1"/>
        <end position="22"/>
    </location>
</feature>
<dbReference type="GO" id="GO:0022857">
    <property type="term" value="F:transmembrane transporter activity"/>
    <property type="evidence" value="ECO:0007669"/>
    <property type="project" value="InterPro"/>
</dbReference>
<evidence type="ECO:0000256" key="8">
    <source>
        <dbReference type="SAM" id="Phobius"/>
    </source>
</evidence>
<dbReference type="EMBL" id="PQXO01000882">
    <property type="protein sequence ID" value="TGO82218.1"/>
    <property type="molecule type" value="Genomic_DNA"/>
</dbReference>
<comment type="caution">
    <text evidence="9">The sequence shown here is derived from an EMBL/GenBank/DDBJ whole genome shotgun (WGS) entry which is preliminary data.</text>
</comment>
<dbReference type="PANTHER" id="PTHR23501:SF187">
    <property type="entry name" value="MAJOR FACILITATOR SUPERFAMILY (MFS) PROFILE DOMAIN-CONTAINING PROTEIN"/>
    <property type="match status" value="1"/>
</dbReference>
<keyword evidence="2" id="KW-0813">Transport</keyword>
<dbReference type="GO" id="GO:0005886">
    <property type="term" value="C:plasma membrane"/>
    <property type="evidence" value="ECO:0007669"/>
    <property type="project" value="TreeGrafter"/>
</dbReference>
<feature type="transmembrane region" description="Helical" evidence="8">
    <location>
        <begin position="167"/>
        <end position="188"/>
    </location>
</feature>
<evidence type="ECO:0000256" key="1">
    <source>
        <dbReference type="ARBA" id="ARBA00004141"/>
    </source>
</evidence>
<sequence length="306" mass="33280">MNEEPPSSPGQGNADSHPEPNSTKRHGWQFWAIFPGLCLASVLCALDSTILSTALPTITSNLNSSSSYVWVINAYTVTFTAIQPFYGQFADIFGRKVPLLLGFMALPLYMPFENSPFSAIPMVPFGILGGFWIAKVGYYRLNQVLGFALATVAIGCFSNLDQNSSTAVWVILQRVFAAGAGIVLTATLPAIQAPLLESDVATATAIWGFVQSLGFVCGVALPSSIFEAKFRSMIYTIDGDSLRRVLQARGAYEHALKVFITSLSKELQMQIVTLFVVSLKLVWEVGLAFAIFGLFSSFFVQDIEVE</sequence>
<evidence type="ECO:0000256" key="2">
    <source>
        <dbReference type="ARBA" id="ARBA00022448"/>
    </source>
</evidence>
<evidence type="ECO:0000256" key="7">
    <source>
        <dbReference type="SAM" id="MobiDB-lite"/>
    </source>
</evidence>
<dbReference type="InterPro" id="IPR036259">
    <property type="entry name" value="MFS_trans_sf"/>
</dbReference>
<evidence type="ECO:0000256" key="5">
    <source>
        <dbReference type="ARBA" id="ARBA00023136"/>
    </source>
</evidence>
<keyword evidence="10" id="KW-1185">Reference proteome</keyword>
<gene>
    <name evidence="9" type="ORF">BPOR_0887g00040</name>
</gene>
<dbReference type="Proteomes" id="UP000297280">
    <property type="component" value="Unassembled WGS sequence"/>
</dbReference>
<dbReference type="STRING" id="87229.A0A4Z1K9T7"/>
<evidence type="ECO:0000256" key="6">
    <source>
        <dbReference type="ARBA" id="ARBA00023180"/>
    </source>
</evidence>
<organism evidence="9 10">
    <name type="scientific">Botrytis porri</name>
    <dbReference type="NCBI Taxonomy" id="87229"/>
    <lineage>
        <taxon>Eukaryota</taxon>
        <taxon>Fungi</taxon>
        <taxon>Dikarya</taxon>
        <taxon>Ascomycota</taxon>
        <taxon>Pezizomycotina</taxon>
        <taxon>Leotiomycetes</taxon>
        <taxon>Helotiales</taxon>
        <taxon>Sclerotiniaceae</taxon>
        <taxon>Botrytis</taxon>
    </lineage>
</organism>
<accession>A0A4Z1K9T7</accession>
<feature type="transmembrane region" description="Helical" evidence="8">
    <location>
        <begin position="117"/>
        <end position="134"/>
    </location>
</feature>